<accession>A0A369KRV9</accession>
<dbReference type="InterPro" id="IPR013549">
    <property type="entry name" value="DUF1731"/>
</dbReference>
<protein>
    <submittedName>
        <fullName evidence="4">TIGR01777 family protein</fullName>
    </submittedName>
</protein>
<dbReference type="SUPFAM" id="SSF51735">
    <property type="entry name" value="NAD(P)-binding Rossmann-fold domains"/>
    <property type="match status" value="1"/>
</dbReference>
<evidence type="ECO:0000259" key="3">
    <source>
        <dbReference type="Pfam" id="PF08338"/>
    </source>
</evidence>
<gene>
    <name evidence="4" type="ORF">DCC88_04940</name>
</gene>
<comment type="caution">
    <text evidence="4">The sequence shown here is derived from an EMBL/GenBank/DDBJ whole genome shotgun (WGS) entry which is preliminary data.</text>
</comment>
<dbReference type="Pfam" id="PF01370">
    <property type="entry name" value="Epimerase"/>
    <property type="match status" value="1"/>
</dbReference>
<keyword evidence="5" id="KW-1185">Reference proteome</keyword>
<evidence type="ECO:0000313" key="5">
    <source>
        <dbReference type="Proteomes" id="UP000253934"/>
    </source>
</evidence>
<dbReference type="CDD" id="cd07820">
    <property type="entry name" value="SRPBCC_3"/>
    <property type="match status" value="1"/>
</dbReference>
<dbReference type="PANTHER" id="PTHR11092:SF0">
    <property type="entry name" value="EPIMERASE FAMILY PROTEIN SDR39U1"/>
    <property type="match status" value="1"/>
</dbReference>
<reference evidence="4" key="1">
    <citation type="submission" date="2018-04" db="EMBL/GenBank/DDBJ databases">
        <title>Draft genome sequence of the Candidatus Spirobacillus cienkowskii, a pathogen of freshwater Daphnia species, reconstructed from hemolymph metagenomic reads.</title>
        <authorList>
            <person name="Bresciani L."/>
            <person name="Lemos L.N."/>
            <person name="Wale N."/>
            <person name="Lin J.Y."/>
            <person name="Fernandes G.R."/>
            <person name="Duffy M.A."/>
            <person name="Rodrigues J.M."/>
        </authorList>
    </citation>
    <scope>NUCLEOTIDE SEQUENCE [LARGE SCALE GENOMIC DNA]</scope>
    <source>
        <strain evidence="4">Binning01</strain>
    </source>
</reference>
<dbReference type="Gene3D" id="3.40.50.720">
    <property type="entry name" value="NAD(P)-binding Rossmann-like Domain"/>
    <property type="match status" value="1"/>
</dbReference>
<dbReference type="InterPro" id="IPR001509">
    <property type="entry name" value="Epimerase_deHydtase"/>
</dbReference>
<organism evidence="4 5">
    <name type="scientific">Spirobacillus cienkowskii</name>
    <dbReference type="NCBI Taxonomy" id="495820"/>
    <lineage>
        <taxon>Bacteria</taxon>
        <taxon>Pseudomonadati</taxon>
        <taxon>Bdellovibrionota</taxon>
        <taxon>Oligoflexia</taxon>
        <taxon>Silvanigrellales</taxon>
        <taxon>Spirobacillus</taxon>
    </lineage>
</organism>
<dbReference type="InterPro" id="IPR023393">
    <property type="entry name" value="START-like_dom_sf"/>
</dbReference>
<comment type="similarity">
    <text evidence="1">Belongs to the NAD(P)-dependent epimerase/dehydratase family. SDR39U1 subfamily.</text>
</comment>
<dbReference type="Pfam" id="PF08338">
    <property type="entry name" value="DUF1731"/>
    <property type="match status" value="1"/>
</dbReference>
<dbReference type="Proteomes" id="UP000253934">
    <property type="component" value="Unassembled WGS sequence"/>
</dbReference>
<dbReference type="SUPFAM" id="SSF55961">
    <property type="entry name" value="Bet v1-like"/>
    <property type="match status" value="1"/>
</dbReference>
<feature type="domain" description="NAD-dependent epimerase/dehydratase" evidence="2">
    <location>
        <begin position="162"/>
        <end position="381"/>
    </location>
</feature>
<dbReference type="InterPro" id="IPR036291">
    <property type="entry name" value="NAD(P)-bd_dom_sf"/>
</dbReference>
<evidence type="ECO:0000256" key="1">
    <source>
        <dbReference type="ARBA" id="ARBA00009353"/>
    </source>
</evidence>
<sequence length="465" mass="52212">MVMHTFLRSSYFPVSCEELFQWHERVGAFDRMVPPWMHLDMISRNGTIHNGDEVSLRMHFGPFSLDFKFLHQNYIANSQFQDVQIKGPFSYYAHTHRFEAVEDNKSKITDIIQYKLPLASLSHFATKHFIEDRLNRLFTYRHRTLKCDLFLHSKYSQKKLKILITGASGLVGSALAPFLTTGGHTVIKLVRSHHKSAQQPKQENVAYWDSEEKCFLNPEILQGLDAVVHLAGENIAAHKWSNERKQQLIDSRVHFTSALCNALTQLKTPPKTFIAASGVGIFGDRDYDDILHEDSKPGEGFLAKLALDWENAADGARNAGIRVVHLRFGTIVSLAGGVLKKMYTPYRMCLGGPFGSGRQMMSWIAITDVLGLILFAITNPSIDGAVNAVSPHALSNEQFSQMLAQAMGRPSSLRIPELVVETLFGEMGRELLLSGQHAKPIKATKHGYEFLHGHLHDALTYCLGV</sequence>
<dbReference type="CDD" id="cd05242">
    <property type="entry name" value="SDR_a8"/>
    <property type="match status" value="1"/>
</dbReference>
<dbReference type="NCBIfam" id="TIGR01777">
    <property type="entry name" value="yfcH"/>
    <property type="match status" value="1"/>
</dbReference>
<evidence type="ECO:0000259" key="2">
    <source>
        <dbReference type="Pfam" id="PF01370"/>
    </source>
</evidence>
<dbReference type="EMBL" id="QOVW01000060">
    <property type="protein sequence ID" value="RDB36478.1"/>
    <property type="molecule type" value="Genomic_DNA"/>
</dbReference>
<dbReference type="AlphaFoldDB" id="A0A369KRV9"/>
<proteinExistence type="inferred from homology"/>
<feature type="domain" description="DUF1731" evidence="3">
    <location>
        <begin position="415"/>
        <end position="460"/>
    </location>
</feature>
<evidence type="ECO:0000313" key="4">
    <source>
        <dbReference type="EMBL" id="RDB36478.1"/>
    </source>
</evidence>
<dbReference type="PANTHER" id="PTHR11092">
    <property type="entry name" value="SUGAR NUCLEOTIDE EPIMERASE RELATED"/>
    <property type="match status" value="1"/>
</dbReference>
<dbReference type="InterPro" id="IPR010099">
    <property type="entry name" value="SDR39U1"/>
</dbReference>
<name>A0A369KRV9_9BACT</name>
<dbReference type="Gene3D" id="3.30.530.20">
    <property type="match status" value="1"/>
</dbReference>